<comment type="caution">
    <text evidence="1">The sequence shown here is derived from an EMBL/GenBank/DDBJ whole genome shotgun (WGS) entry which is preliminary data.</text>
</comment>
<dbReference type="Proteomes" id="UP000724584">
    <property type="component" value="Unassembled WGS sequence"/>
</dbReference>
<accession>A0ACB7PKV4</accession>
<gene>
    <name evidence="1" type="ORF">F5144DRAFT_521913</name>
</gene>
<evidence type="ECO:0000313" key="1">
    <source>
        <dbReference type="EMBL" id="KAH6649500.1"/>
    </source>
</evidence>
<organism evidence="1 2">
    <name type="scientific">Chaetomium tenue</name>
    <dbReference type="NCBI Taxonomy" id="1854479"/>
    <lineage>
        <taxon>Eukaryota</taxon>
        <taxon>Fungi</taxon>
        <taxon>Dikarya</taxon>
        <taxon>Ascomycota</taxon>
        <taxon>Pezizomycotina</taxon>
        <taxon>Sordariomycetes</taxon>
        <taxon>Sordariomycetidae</taxon>
        <taxon>Sordariales</taxon>
        <taxon>Chaetomiaceae</taxon>
        <taxon>Chaetomium</taxon>
    </lineage>
</organism>
<proteinExistence type="predicted"/>
<evidence type="ECO:0000313" key="2">
    <source>
        <dbReference type="Proteomes" id="UP000724584"/>
    </source>
</evidence>
<dbReference type="EMBL" id="JAGIZQ010000001">
    <property type="protein sequence ID" value="KAH6649500.1"/>
    <property type="molecule type" value="Genomic_DNA"/>
</dbReference>
<protein>
    <submittedName>
        <fullName evidence="1">Uncharacterized protein</fullName>
    </submittedName>
</protein>
<keyword evidence="2" id="KW-1185">Reference proteome</keyword>
<sequence length="683" mass="73321">MAEIKSSAPSSTLDWTVALQSNGNIAHLRALQAVVAEGTQAHWGLDFEAVLLDDATAAAVSTTKLIHLDLKELEDVHSTLLTTNLFDALALGKNGNRSTALRLLFPSQSGTPARSDVLEYRLRGCPVVHTVRSFLQPLAPVTATPPSSANAITTAQALSQLLSTAMGGIIAESRTLPTTTLLTTLTHQLTYRLSLPYLLPTTPQSQKKRIFWIQGRANITASHQFYSAAHALGLTLVVADAPGHWMQPDDSPHARFREAFVPLDIAGDAGLADRIVAAVRAYPEKVDGVVSISDVRLPAVARACEVLGLPTEAAGAYRVAGDKGATRRAEIEAAAGGQGGGGAGEEGFVLGEAGELEKVLEEREGGKGLVFPLIVKPCTGWNSDCVVKVRDVEELRAAVKRASARHADSPAKNTGVVVEPYVDGPEVDANFVMLDGEVLFCDVTDDFPCSGDLVEGKAANFMETLMDVPSALPQNEQVIMVESLRQSIKRCGFVSGIFHCEARVRNSNAYYTPREDNGILDLHVRSESVTKTPSCYLHEVNARPPGYINCVAALLAYGVDYYAIRLLLALGPSEKGRIQALAQPFLGGKPQYTLGIAVLPPTREGVMGSEDAVGEFLEANPDLQEHVVFHQTVKERGEVVQGPDSSELWCVGYVIVASPDGRKACLELAQSVRERFDYKLLDE</sequence>
<name>A0ACB7PKV4_9PEZI</name>
<reference evidence="1 2" key="1">
    <citation type="journal article" date="2021" name="Nat. Commun.">
        <title>Genetic determinants of endophytism in the Arabidopsis root mycobiome.</title>
        <authorList>
            <person name="Mesny F."/>
            <person name="Miyauchi S."/>
            <person name="Thiergart T."/>
            <person name="Pickel B."/>
            <person name="Atanasova L."/>
            <person name="Karlsson M."/>
            <person name="Huettel B."/>
            <person name="Barry K.W."/>
            <person name="Haridas S."/>
            <person name="Chen C."/>
            <person name="Bauer D."/>
            <person name="Andreopoulos W."/>
            <person name="Pangilinan J."/>
            <person name="LaButti K."/>
            <person name="Riley R."/>
            <person name="Lipzen A."/>
            <person name="Clum A."/>
            <person name="Drula E."/>
            <person name="Henrissat B."/>
            <person name="Kohler A."/>
            <person name="Grigoriev I.V."/>
            <person name="Martin F.M."/>
            <person name="Hacquard S."/>
        </authorList>
    </citation>
    <scope>NUCLEOTIDE SEQUENCE [LARGE SCALE GENOMIC DNA]</scope>
    <source>
        <strain evidence="1 2">MPI-SDFR-AT-0079</strain>
    </source>
</reference>